<dbReference type="KEGG" id="vde:111246983"/>
<dbReference type="InParanoid" id="A0A7M7JK87"/>
<organism evidence="1 2">
    <name type="scientific">Varroa destructor</name>
    <name type="common">Honeybee mite</name>
    <dbReference type="NCBI Taxonomy" id="109461"/>
    <lineage>
        <taxon>Eukaryota</taxon>
        <taxon>Metazoa</taxon>
        <taxon>Ecdysozoa</taxon>
        <taxon>Arthropoda</taxon>
        <taxon>Chelicerata</taxon>
        <taxon>Arachnida</taxon>
        <taxon>Acari</taxon>
        <taxon>Parasitiformes</taxon>
        <taxon>Mesostigmata</taxon>
        <taxon>Gamasina</taxon>
        <taxon>Dermanyssoidea</taxon>
        <taxon>Varroidae</taxon>
        <taxon>Varroa</taxon>
    </lineage>
</organism>
<dbReference type="AlphaFoldDB" id="A0A7M7JK87"/>
<dbReference type="Proteomes" id="UP000594260">
    <property type="component" value="Unplaced"/>
</dbReference>
<keyword evidence="2" id="KW-1185">Reference proteome</keyword>
<evidence type="ECO:0000313" key="2">
    <source>
        <dbReference type="Proteomes" id="UP000594260"/>
    </source>
</evidence>
<sequence length="352" mass="39170">MAAAQRLSDVPPCPEGLRPFPTQSVRLRLDATPESTERKRLLQLLCAGACTQALLLASPTPLDELPSRRPSWAFLPANLPYSFLEQLAEYVRGRDMIVVFPSSSVIERFHLSEELRARGVVCKFFSEPPSWHTLNENGVLLVPSIRPPAGHKQRAYDGVLLPPGVEQWTEITCGSFRIEPDLPSKYLPSVCRNAFVNEHLETLIARMETVSDHNGLPVMLTSCPGRSLHDVDLCSAQWALIIEPSLELGRARCRVAVKKAFIGLCERLVHVAETSSYKRLTIVVLVPKLCPAINHIACFVRKKVGDRCAIKVVLAETKPLEQQLIELIEESGDDFADYVAHVRRNNEPSACP</sequence>
<protein>
    <submittedName>
        <fullName evidence="1">Uncharacterized protein</fullName>
    </submittedName>
</protein>
<reference evidence="1" key="1">
    <citation type="submission" date="2021-01" db="UniProtKB">
        <authorList>
            <consortium name="EnsemblMetazoa"/>
        </authorList>
    </citation>
    <scope>IDENTIFICATION</scope>
</reference>
<accession>A0A7M7JK87</accession>
<proteinExistence type="predicted"/>
<dbReference type="GeneID" id="111246983"/>
<name>A0A7M7JK87_VARDE</name>
<dbReference type="EnsemblMetazoa" id="XM_022797477">
    <property type="protein sequence ID" value="XP_022653212"/>
    <property type="gene ID" value="LOC111246983"/>
</dbReference>
<evidence type="ECO:0000313" key="1">
    <source>
        <dbReference type="EnsemblMetazoa" id="XP_022653212"/>
    </source>
</evidence>
<dbReference type="RefSeq" id="XP_022653212.1">
    <property type="nucleotide sequence ID" value="XM_022797477.1"/>
</dbReference>